<feature type="non-terminal residue" evidence="2">
    <location>
        <position position="107"/>
    </location>
</feature>
<dbReference type="Proteomes" id="UP000499080">
    <property type="component" value="Unassembled WGS sequence"/>
</dbReference>
<keyword evidence="1" id="KW-1133">Transmembrane helix</keyword>
<keyword evidence="1" id="KW-0472">Membrane</keyword>
<sequence length="107" mass="11819">MGIGVVTSVLYGLLPGFSITQWIGFSSLFSGYNEPPLPLNTSMCTTTFNLTYDDSTSHMSNIISPSITSVPYSHGETFVLNKMPYFWIRPIGFVITFCCTLIAIFIS</sequence>
<evidence type="ECO:0000256" key="1">
    <source>
        <dbReference type="SAM" id="Phobius"/>
    </source>
</evidence>
<dbReference type="OrthoDB" id="6472817at2759"/>
<keyword evidence="3" id="KW-1185">Reference proteome</keyword>
<comment type="caution">
    <text evidence="2">The sequence shown here is derived from an EMBL/GenBank/DDBJ whole genome shotgun (WGS) entry which is preliminary data.</text>
</comment>
<dbReference type="EMBL" id="BGPR01079560">
    <property type="protein sequence ID" value="GBL75074.1"/>
    <property type="molecule type" value="Genomic_DNA"/>
</dbReference>
<accession>A0A4Y2A826</accession>
<dbReference type="AlphaFoldDB" id="A0A4Y2A826"/>
<organism evidence="2 3">
    <name type="scientific">Araneus ventricosus</name>
    <name type="common">Orbweaver spider</name>
    <name type="synonym">Epeira ventricosa</name>
    <dbReference type="NCBI Taxonomy" id="182803"/>
    <lineage>
        <taxon>Eukaryota</taxon>
        <taxon>Metazoa</taxon>
        <taxon>Ecdysozoa</taxon>
        <taxon>Arthropoda</taxon>
        <taxon>Chelicerata</taxon>
        <taxon>Arachnida</taxon>
        <taxon>Araneae</taxon>
        <taxon>Araneomorphae</taxon>
        <taxon>Entelegynae</taxon>
        <taxon>Araneoidea</taxon>
        <taxon>Araneidae</taxon>
        <taxon>Araneus</taxon>
    </lineage>
</organism>
<keyword evidence="1" id="KW-0812">Transmembrane</keyword>
<evidence type="ECO:0000313" key="3">
    <source>
        <dbReference type="Proteomes" id="UP000499080"/>
    </source>
</evidence>
<evidence type="ECO:0000313" key="2">
    <source>
        <dbReference type="EMBL" id="GBL75074.1"/>
    </source>
</evidence>
<feature type="transmembrane region" description="Helical" evidence="1">
    <location>
        <begin position="86"/>
        <end position="106"/>
    </location>
</feature>
<gene>
    <name evidence="2" type="ORF">AVEN_155411_1</name>
</gene>
<reference evidence="2 3" key="1">
    <citation type="journal article" date="2019" name="Sci. Rep.">
        <title>Orb-weaving spider Araneus ventricosus genome elucidates the spidroin gene catalogue.</title>
        <authorList>
            <person name="Kono N."/>
            <person name="Nakamura H."/>
            <person name="Ohtoshi R."/>
            <person name="Moran D.A.P."/>
            <person name="Shinohara A."/>
            <person name="Yoshida Y."/>
            <person name="Fujiwara M."/>
            <person name="Mori M."/>
            <person name="Tomita M."/>
            <person name="Arakawa K."/>
        </authorList>
    </citation>
    <scope>NUCLEOTIDE SEQUENCE [LARGE SCALE GENOMIC DNA]</scope>
</reference>
<protein>
    <submittedName>
        <fullName evidence="2">Uncharacterized protein</fullName>
    </submittedName>
</protein>
<name>A0A4Y2A826_ARAVE</name>
<proteinExistence type="predicted"/>